<dbReference type="Pfam" id="PF02518">
    <property type="entry name" value="HATPase_c"/>
    <property type="match status" value="1"/>
</dbReference>
<keyword evidence="7" id="KW-0175">Coiled coil</keyword>
<dbReference type="SMART" id="SM00387">
    <property type="entry name" value="HATPase_c"/>
    <property type="match status" value="1"/>
</dbReference>
<comment type="caution">
    <text evidence="10">The sequence shown here is derived from an EMBL/GenBank/DDBJ whole genome shotgun (WGS) entry which is preliminary data.</text>
</comment>
<proteinExistence type="predicted"/>
<dbReference type="AlphaFoldDB" id="A0A1G1XV38"/>
<accession>A0A1G1XV38</accession>
<dbReference type="EC" id="2.7.13.3" evidence="2"/>
<sequence>MFFRKSGITNLWGLFATSVFLWGLGGFFISISLDKNKAILLWHIAYIGVIFIPVFLNHFILNFLKLRNKFYKFQKILVYIIGILFLVSNFFNGLFINETRFVFSQFYYISPPALLYTPFVVFFFIVILYNIFLLQMASQKAVGLNLKRIRYIIVGLIVGFAGGSFSFLPVYKIDIYPFFNSTIAVSTVIIGYAIARYRFLDIRLVILRTISFGFIILLITGVFAALSVLFGSRLEAILGFRSDILVGLIVAILVTLTYQPVKNLTERVTNRFLYKKSYDPDVLLAEINEVTSSILDLKNLLASIAGTLSDAFHFEKFGVALLDKKNQLTIAHQVGFKPGVAEGLSSFPDVVKILYQEVKQTPGIMVIDEMKTRFENGEYQPASPALLQALYEADIALVTPLYVQEQLIGVITLGNKKSGDPYNNADLNVLKIIAGQAGIAIENARLYDELKDFNIKLEDEVTRKTAQLRKANAELRQLDEAKSEFISIASHQLRTPLTVIKGFISMIQEGSFGSVPAPIQEHLNKVYLSNERLIRLVEDLLNISRIESGKQEYNFSEVHLDQLAQTVTENLKKIAKDKDLKLFYHAAAKPLPTVTADADKIYEVMMNFVDNAIKYTEKGEINVYLAAEPKNMVTFCVKDTGKGLAPEIQGALFKKFSRGKDSFRMHTEGLGLGLYVAKLLMDRHGGKIWAESEGENKGSKFCFSLPMKISQDKK</sequence>
<feature type="transmembrane region" description="Helical" evidence="8">
    <location>
        <begin position="116"/>
        <end position="137"/>
    </location>
</feature>
<reference evidence="10 11" key="1">
    <citation type="journal article" date="2016" name="Nat. Commun.">
        <title>Thousands of microbial genomes shed light on interconnected biogeochemical processes in an aquifer system.</title>
        <authorList>
            <person name="Anantharaman K."/>
            <person name="Brown C.T."/>
            <person name="Hug L.A."/>
            <person name="Sharon I."/>
            <person name="Castelle C.J."/>
            <person name="Probst A.J."/>
            <person name="Thomas B.C."/>
            <person name="Singh A."/>
            <person name="Wilkins M.J."/>
            <person name="Karaoz U."/>
            <person name="Brodie E.L."/>
            <person name="Williams K.H."/>
            <person name="Hubbard S.S."/>
            <person name="Banfield J.F."/>
        </authorList>
    </citation>
    <scope>NUCLEOTIDE SEQUENCE [LARGE SCALE GENOMIC DNA]</scope>
</reference>
<dbReference type="SUPFAM" id="SSF55781">
    <property type="entry name" value="GAF domain-like"/>
    <property type="match status" value="1"/>
</dbReference>
<evidence type="ECO:0000256" key="6">
    <source>
        <dbReference type="ARBA" id="ARBA00023012"/>
    </source>
</evidence>
<dbReference type="Gene3D" id="1.10.287.130">
    <property type="match status" value="1"/>
</dbReference>
<feature type="transmembrane region" description="Helical" evidence="8">
    <location>
        <begin position="39"/>
        <end position="64"/>
    </location>
</feature>
<dbReference type="SMART" id="SM00065">
    <property type="entry name" value="GAF"/>
    <property type="match status" value="1"/>
</dbReference>
<feature type="coiled-coil region" evidence="7">
    <location>
        <begin position="454"/>
        <end position="481"/>
    </location>
</feature>
<evidence type="ECO:0000259" key="9">
    <source>
        <dbReference type="PROSITE" id="PS50109"/>
    </source>
</evidence>
<dbReference type="STRING" id="1797532.A2729_01320"/>
<keyword evidence="3" id="KW-0597">Phosphoprotein</keyword>
<keyword evidence="6" id="KW-0902">Two-component regulatory system</keyword>
<dbReference type="InterPro" id="IPR003018">
    <property type="entry name" value="GAF"/>
</dbReference>
<evidence type="ECO:0000256" key="2">
    <source>
        <dbReference type="ARBA" id="ARBA00012438"/>
    </source>
</evidence>
<evidence type="ECO:0000256" key="1">
    <source>
        <dbReference type="ARBA" id="ARBA00000085"/>
    </source>
</evidence>
<dbReference type="Pfam" id="PF13492">
    <property type="entry name" value="GAF_3"/>
    <property type="match status" value="1"/>
</dbReference>
<dbReference type="SUPFAM" id="SSF55874">
    <property type="entry name" value="ATPase domain of HSP90 chaperone/DNA topoisomerase II/histidine kinase"/>
    <property type="match status" value="1"/>
</dbReference>
<evidence type="ECO:0000256" key="8">
    <source>
        <dbReference type="SAM" id="Phobius"/>
    </source>
</evidence>
<keyword evidence="8" id="KW-0472">Membrane</keyword>
<evidence type="ECO:0000256" key="5">
    <source>
        <dbReference type="ARBA" id="ARBA00022777"/>
    </source>
</evidence>
<dbReference type="Pfam" id="PF16927">
    <property type="entry name" value="HisKA_7TM"/>
    <property type="match status" value="1"/>
</dbReference>
<feature type="transmembrane region" description="Helical" evidence="8">
    <location>
        <begin position="206"/>
        <end position="230"/>
    </location>
</feature>
<evidence type="ECO:0000256" key="4">
    <source>
        <dbReference type="ARBA" id="ARBA00022679"/>
    </source>
</evidence>
<feature type="transmembrane region" description="Helical" evidence="8">
    <location>
        <begin position="175"/>
        <end position="194"/>
    </location>
</feature>
<dbReference type="Proteomes" id="UP000178930">
    <property type="component" value="Unassembled WGS sequence"/>
</dbReference>
<dbReference type="Gene3D" id="3.30.565.10">
    <property type="entry name" value="Histidine kinase-like ATPase, C-terminal domain"/>
    <property type="match status" value="1"/>
</dbReference>
<dbReference type="InterPro" id="IPR036890">
    <property type="entry name" value="HATPase_C_sf"/>
</dbReference>
<dbReference type="EMBL" id="MHIB01000027">
    <property type="protein sequence ID" value="OGY43945.1"/>
    <property type="molecule type" value="Genomic_DNA"/>
</dbReference>
<dbReference type="InterPro" id="IPR050736">
    <property type="entry name" value="Sensor_HK_Regulatory"/>
</dbReference>
<feature type="transmembrane region" description="Helical" evidence="8">
    <location>
        <begin position="149"/>
        <end position="169"/>
    </location>
</feature>
<dbReference type="InterPro" id="IPR003661">
    <property type="entry name" value="HisK_dim/P_dom"/>
</dbReference>
<feature type="transmembrane region" description="Helical" evidence="8">
    <location>
        <begin position="76"/>
        <end position="96"/>
    </location>
</feature>
<keyword evidence="5" id="KW-0418">Kinase</keyword>
<evidence type="ECO:0000313" key="11">
    <source>
        <dbReference type="Proteomes" id="UP000178930"/>
    </source>
</evidence>
<evidence type="ECO:0000313" key="10">
    <source>
        <dbReference type="EMBL" id="OGY43945.1"/>
    </source>
</evidence>
<dbReference type="InterPro" id="IPR029016">
    <property type="entry name" value="GAF-like_dom_sf"/>
</dbReference>
<dbReference type="InterPro" id="IPR003594">
    <property type="entry name" value="HATPase_dom"/>
</dbReference>
<organism evidence="10 11">
    <name type="scientific">Candidatus Buchananbacteria bacterium RIFCSPHIGHO2_01_FULL_39_14</name>
    <dbReference type="NCBI Taxonomy" id="1797532"/>
    <lineage>
        <taxon>Bacteria</taxon>
        <taxon>Candidatus Buchananiibacteriota</taxon>
    </lineage>
</organism>
<dbReference type="Pfam" id="PF00512">
    <property type="entry name" value="HisKA"/>
    <property type="match status" value="1"/>
</dbReference>
<gene>
    <name evidence="10" type="ORF">A2729_01320</name>
</gene>
<dbReference type="InterPro" id="IPR004358">
    <property type="entry name" value="Sig_transdc_His_kin-like_C"/>
</dbReference>
<dbReference type="InterPro" id="IPR036097">
    <property type="entry name" value="HisK_dim/P_sf"/>
</dbReference>
<dbReference type="InterPro" id="IPR031621">
    <property type="entry name" value="HisKA_7TM"/>
</dbReference>
<dbReference type="Gene3D" id="3.30.450.40">
    <property type="match status" value="1"/>
</dbReference>
<keyword evidence="8" id="KW-0812">Transmembrane</keyword>
<dbReference type="SUPFAM" id="SSF47384">
    <property type="entry name" value="Homodimeric domain of signal transducing histidine kinase"/>
    <property type="match status" value="1"/>
</dbReference>
<dbReference type="GO" id="GO:0000155">
    <property type="term" value="F:phosphorelay sensor kinase activity"/>
    <property type="evidence" value="ECO:0007669"/>
    <property type="project" value="InterPro"/>
</dbReference>
<keyword evidence="8" id="KW-1133">Transmembrane helix</keyword>
<dbReference type="PANTHER" id="PTHR43711">
    <property type="entry name" value="TWO-COMPONENT HISTIDINE KINASE"/>
    <property type="match status" value="1"/>
</dbReference>
<dbReference type="PRINTS" id="PR00344">
    <property type="entry name" value="BCTRLSENSOR"/>
</dbReference>
<comment type="catalytic activity">
    <reaction evidence="1">
        <text>ATP + protein L-histidine = ADP + protein N-phospho-L-histidine.</text>
        <dbReference type="EC" id="2.7.13.3"/>
    </reaction>
</comment>
<evidence type="ECO:0000256" key="7">
    <source>
        <dbReference type="SAM" id="Coils"/>
    </source>
</evidence>
<dbReference type="CDD" id="cd00082">
    <property type="entry name" value="HisKA"/>
    <property type="match status" value="1"/>
</dbReference>
<keyword evidence="4" id="KW-0808">Transferase</keyword>
<dbReference type="SMART" id="SM00388">
    <property type="entry name" value="HisKA"/>
    <property type="match status" value="1"/>
</dbReference>
<dbReference type="FunFam" id="3.30.565.10:FF:000006">
    <property type="entry name" value="Sensor histidine kinase WalK"/>
    <property type="match status" value="1"/>
</dbReference>
<feature type="domain" description="Histidine kinase" evidence="9">
    <location>
        <begin position="488"/>
        <end position="709"/>
    </location>
</feature>
<dbReference type="PROSITE" id="PS50109">
    <property type="entry name" value="HIS_KIN"/>
    <property type="match status" value="1"/>
</dbReference>
<dbReference type="InterPro" id="IPR005467">
    <property type="entry name" value="His_kinase_dom"/>
</dbReference>
<dbReference type="PANTHER" id="PTHR43711:SF31">
    <property type="entry name" value="HISTIDINE KINASE"/>
    <property type="match status" value="1"/>
</dbReference>
<feature type="transmembrane region" description="Helical" evidence="8">
    <location>
        <begin position="12"/>
        <end position="33"/>
    </location>
</feature>
<evidence type="ECO:0000256" key="3">
    <source>
        <dbReference type="ARBA" id="ARBA00022553"/>
    </source>
</evidence>
<name>A0A1G1XV38_9BACT</name>
<protein>
    <recommendedName>
        <fullName evidence="2">histidine kinase</fullName>
        <ecNumber evidence="2">2.7.13.3</ecNumber>
    </recommendedName>
</protein>